<accession>A0A3N0IYP3</accession>
<protein>
    <recommendedName>
        <fullName evidence="9">Lipoprotein signal peptidase</fullName>
        <ecNumber evidence="9">3.4.23.36</ecNumber>
    </recommendedName>
    <alternativeName>
        <fullName evidence="9">Prolipoprotein signal peptidase</fullName>
    </alternativeName>
    <alternativeName>
        <fullName evidence="9">Signal peptidase II</fullName>
        <shortName evidence="9">SPase II</shortName>
    </alternativeName>
</protein>
<reference evidence="15" key="2">
    <citation type="submission" date="2018-05" db="EMBL/GenBank/DDBJ databases">
        <title>Genome Sequencing of selected type strains of the family Eggerthellaceae.</title>
        <authorList>
            <person name="Danylec N."/>
            <person name="Stoll D.A."/>
            <person name="Doetsch A."/>
            <person name="Huch M."/>
        </authorList>
    </citation>
    <scope>NUCLEOTIDE SEQUENCE [LARGE SCALE GENOMIC DNA]</scope>
    <source>
        <strain evidence="15">DSM 16107</strain>
    </source>
</reference>
<dbReference type="EC" id="3.4.23.36" evidence="9"/>
<reference evidence="13" key="3">
    <citation type="journal article" date="2019" name="Microbiol. Resour. Announc.">
        <title>Draft Genome Sequences of Type Strains of Gordonibacter faecihominis, Paraeggerthella hongkongensis, Parvibacter caecicola,Slackia equolifaciens, Slackia faecicanis, and Slackia isoflavoniconvertens.</title>
        <authorList>
            <person name="Danylec N."/>
            <person name="Stoll D.A."/>
            <person name="Dotsch A."/>
            <person name="Huch M."/>
        </authorList>
    </citation>
    <scope>NUCLEOTIDE SEQUENCE</scope>
    <source>
        <strain evidence="13">DSM 16107</strain>
    </source>
</reference>
<comment type="catalytic activity">
    <reaction evidence="9 10">
        <text>Release of signal peptides from bacterial membrane prolipoproteins. Hydrolyzes -Xaa-Yaa-Zaa-|-(S,diacylglyceryl)Cys-, in which Xaa is hydrophobic (preferably Leu), and Yaa (Ala or Ser) and Zaa (Gly or Ala) have small, neutral side chains.</text>
        <dbReference type="EC" id="3.4.23.36"/>
    </reaction>
</comment>
<evidence type="ECO:0000313" key="15">
    <source>
        <dbReference type="Proteomes" id="UP000270112"/>
    </source>
</evidence>
<comment type="function">
    <text evidence="9 10">This protein specifically catalyzes the removal of signal peptides from prolipoproteins.</text>
</comment>
<comment type="caution">
    <text evidence="13">The sequence shown here is derived from an EMBL/GenBank/DDBJ whole genome shotgun (WGS) entry which is preliminary data.</text>
</comment>
<gene>
    <name evidence="9 13" type="primary">lspA</name>
    <name evidence="12" type="ORF">C1876_08440</name>
    <name evidence="13" type="ORF">DMP09_09605</name>
</gene>
<dbReference type="AlphaFoldDB" id="A0A3N0IYP3"/>
<dbReference type="PROSITE" id="PS00855">
    <property type="entry name" value="SPASE_II"/>
    <property type="match status" value="1"/>
</dbReference>
<organism evidence="13 15">
    <name type="scientific">Eggerthella sinensis</name>
    <dbReference type="NCBI Taxonomy" id="242230"/>
    <lineage>
        <taxon>Bacteria</taxon>
        <taxon>Bacillati</taxon>
        <taxon>Actinomycetota</taxon>
        <taxon>Coriobacteriia</taxon>
        <taxon>Eggerthellales</taxon>
        <taxon>Eggerthellaceae</taxon>
        <taxon>Eggerthella</taxon>
    </lineage>
</organism>
<reference evidence="12 14" key="1">
    <citation type="journal article" date="2018" name="Elife">
        <title>Discovery and characterization of a prevalent human gut bacterial enzyme sufficient for the inactivation of a family of plant toxins.</title>
        <authorList>
            <person name="Koppel N."/>
            <person name="Bisanz J.E."/>
            <person name="Pandelia M.E."/>
            <person name="Turnbaugh P.J."/>
            <person name="Balskus E.P."/>
        </authorList>
    </citation>
    <scope>NUCLEOTIDE SEQUENCE [LARGE SCALE GENOMIC DNA]</scope>
    <source>
        <strain evidence="12 14">DSM 16107</strain>
    </source>
</reference>
<feature type="transmembrane region" description="Helical" evidence="9">
    <location>
        <begin position="25"/>
        <end position="46"/>
    </location>
</feature>
<keyword evidence="8 9" id="KW-0472">Membrane</keyword>
<evidence type="ECO:0000256" key="2">
    <source>
        <dbReference type="ARBA" id="ARBA00022475"/>
    </source>
</evidence>
<dbReference type="OrthoDB" id="4308908at2"/>
<name>A0A3N0IYP3_9ACTN</name>
<dbReference type="PRINTS" id="PR00781">
    <property type="entry name" value="LIPOSIGPTASE"/>
</dbReference>
<evidence type="ECO:0000313" key="12">
    <source>
        <dbReference type="EMBL" id="RDB68969.1"/>
    </source>
</evidence>
<evidence type="ECO:0000256" key="8">
    <source>
        <dbReference type="ARBA" id="ARBA00023136"/>
    </source>
</evidence>
<dbReference type="GO" id="GO:0006508">
    <property type="term" value="P:proteolysis"/>
    <property type="evidence" value="ECO:0007669"/>
    <property type="project" value="UniProtKB-KW"/>
</dbReference>
<dbReference type="Proteomes" id="UP000270112">
    <property type="component" value="Unassembled WGS sequence"/>
</dbReference>
<dbReference type="Proteomes" id="UP000253817">
    <property type="component" value="Unassembled WGS sequence"/>
</dbReference>
<dbReference type="PANTHER" id="PTHR33695:SF1">
    <property type="entry name" value="LIPOPROTEIN SIGNAL PEPTIDASE"/>
    <property type="match status" value="1"/>
</dbReference>
<evidence type="ECO:0000256" key="4">
    <source>
        <dbReference type="ARBA" id="ARBA00022692"/>
    </source>
</evidence>
<keyword evidence="14" id="KW-1185">Reference proteome</keyword>
<keyword evidence="3 9" id="KW-0645">Protease</keyword>
<evidence type="ECO:0000256" key="1">
    <source>
        <dbReference type="ARBA" id="ARBA00006139"/>
    </source>
</evidence>
<evidence type="ECO:0000313" key="14">
    <source>
        <dbReference type="Proteomes" id="UP000253817"/>
    </source>
</evidence>
<dbReference type="EMBL" id="PPTT01000012">
    <property type="protein sequence ID" value="RDB68969.1"/>
    <property type="molecule type" value="Genomic_DNA"/>
</dbReference>
<dbReference type="HAMAP" id="MF_00161">
    <property type="entry name" value="LspA"/>
    <property type="match status" value="1"/>
</dbReference>
<keyword evidence="6 9" id="KW-0378">Hydrolase</keyword>
<keyword evidence="4 9" id="KW-0812">Transmembrane</keyword>
<dbReference type="GO" id="GO:0005886">
    <property type="term" value="C:plasma membrane"/>
    <property type="evidence" value="ECO:0007669"/>
    <property type="project" value="UniProtKB-SubCell"/>
</dbReference>
<keyword evidence="7 9" id="KW-1133">Transmembrane helix</keyword>
<sequence>MNEQTTASASAEAPASKHSNRTRNALVFGAVALVWLALDVLTKGWVAGNYAQGEVITEPILGLVRFHLVHNTGAAWGMFGDSTFLLGVMSLVVCAALVVYLFALSPKAGVIETVGIALVVAGGLGNVLDRFTLGYVVDFIEPTFIDFPVFNVADIGVTCGFVIFLIGVVTLWRREDRAAAELAARAERVGSVDEGPDAR</sequence>
<comment type="subcellular location">
    <subcellularLocation>
        <location evidence="9">Cell membrane</location>
        <topology evidence="9">Multi-pass membrane protein</topology>
    </subcellularLocation>
</comment>
<feature type="active site" evidence="9">
    <location>
        <position position="138"/>
    </location>
</feature>
<dbReference type="InterPro" id="IPR001872">
    <property type="entry name" value="Peptidase_A8"/>
</dbReference>
<comment type="similarity">
    <text evidence="1 9 11">Belongs to the peptidase A8 family.</text>
</comment>
<dbReference type="RefSeq" id="WP_114546278.1">
    <property type="nucleotide sequence ID" value="NZ_PPTT01000012.1"/>
</dbReference>
<comment type="pathway">
    <text evidence="9">Protein modification; lipoprotein biosynthesis (signal peptide cleavage).</text>
</comment>
<evidence type="ECO:0000256" key="11">
    <source>
        <dbReference type="RuleBase" id="RU004181"/>
    </source>
</evidence>
<dbReference type="PANTHER" id="PTHR33695">
    <property type="entry name" value="LIPOPROTEIN SIGNAL PEPTIDASE"/>
    <property type="match status" value="1"/>
</dbReference>
<evidence type="ECO:0000256" key="10">
    <source>
        <dbReference type="RuleBase" id="RU000594"/>
    </source>
</evidence>
<keyword evidence="2 9" id="KW-1003">Cell membrane</keyword>
<proteinExistence type="inferred from homology"/>
<dbReference type="Pfam" id="PF01252">
    <property type="entry name" value="Peptidase_A8"/>
    <property type="match status" value="1"/>
</dbReference>
<feature type="transmembrane region" description="Helical" evidence="9">
    <location>
        <begin position="110"/>
        <end position="128"/>
    </location>
</feature>
<evidence type="ECO:0000313" key="13">
    <source>
        <dbReference type="EMBL" id="RNM41452.1"/>
    </source>
</evidence>
<evidence type="ECO:0000256" key="5">
    <source>
        <dbReference type="ARBA" id="ARBA00022750"/>
    </source>
</evidence>
<feature type="transmembrane region" description="Helical" evidence="9">
    <location>
        <begin position="84"/>
        <end position="103"/>
    </location>
</feature>
<keyword evidence="5 9" id="KW-0064">Aspartyl protease</keyword>
<evidence type="ECO:0000256" key="7">
    <source>
        <dbReference type="ARBA" id="ARBA00022989"/>
    </source>
</evidence>
<feature type="transmembrane region" description="Helical" evidence="9">
    <location>
        <begin position="148"/>
        <end position="172"/>
    </location>
</feature>
<dbReference type="EMBL" id="QICC01000036">
    <property type="protein sequence ID" value="RNM41452.1"/>
    <property type="molecule type" value="Genomic_DNA"/>
</dbReference>
<evidence type="ECO:0000256" key="9">
    <source>
        <dbReference type="HAMAP-Rule" id="MF_00161"/>
    </source>
</evidence>
<dbReference type="UniPathway" id="UPA00665"/>
<evidence type="ECO:0000256" key="3">
    <source>
        <dbReference type="ARBA" id="ARBA00022670"/>
    </source>
</evidence>
<evidence type="ECO:0000256" key="6">
    <source>
        <dbReference type="ARBA" id="ARBA00022801"/>
    </source>
</evidence>
<feature type="active site" evidence="9">
    <location>
        <position position="154"/>
    </location>
</feature>
<dbReference type="NCBIfam" id="TIGR00077">
    <property type="entry name" value="lspA"/>
    <property type="match status" value="1"/>
</dbReference>
<dbReference type="GO" id="GO:0004190">
    <property type="term" value="F:aspartic-type endopeptidase activity"/>
    <property type="evidence" value="ECO:0007669"/>
    <property type="project" value="UniProtKB-UniRule"/>
</dbReference>